<feature type="region of interest" description="Disordered" evidence="2">
    <location>
        <begin position="34"/>
        <end position="54"/>
    </location>
</feature>
<accession>A0A147FEN6</accession>
<dbReference type="EMBL" id="JTHG01000390">
    <property type="protein sequence ID" value="KMO11719.1"/>
    <property type="molecule type" value="Genomic_DNA"/>
</dbReference>
<protein>
    <recommendedName>
        <fullName evidence="7">ATPase</fullName>
    </recommendedName>
</protein>
<evidence type="ECO:0008006" key="7">
    <source>
        <dbReference type="Google" id="ProtNLM"/>
    </source>
</evidence>
<feature type="region of interest" description="Disordered" evidence="2">
    <location>
        <begin position="1"/>
        <end position="22"/>
    </location>
</feature>
<reference evidence="3" key="2">
    <citation type="submission" date="2020-11" db="EMBL/GenBank/DDBJ databases">
        <title>Complete genome sequence of a novel pathogenic Methylobacterium strain isolated from rice in Vietnam.</title>
        <authorList>
            <person name="Lai K."/>
            <person name="Okazaki S."/>
            <person name="Higashi K."/>
            <person name="Mori H."/>
            <person name="Toyoda A."/>
            <person name="Kurokawa K."/>
        </authorList>
    </citation>
    <scope>NUCLEOTIDE SEQUENCE</scope>
    <source>
        <strain evidence="3">VL1</strain>
    </source>
</reference>
<dbReference type="Proteomes" id="UP000036471">
    <property type="component" value="Unassembled WGS sequence"/>
</dbReference>
<dbReference type="EMBL" id="AP024145">
    <property type="protein sequence ID" value="BCM84873.1"/>
    <property type="molecule type" value="Genomic_DNA"/>
</dbReference>
<keyword evidence="1" id="KW-0175">Coiled coil</keyword>
<dbReference type="Proteomes" id="UP000663508">
    <property type="component" value="Chromosome"/>
</dbReference>
<evidence type="ECO:0000313" key="5">
    <source>
        <dbReference type="Proteomes" id="UP000036471"/>
    </source>
</evidence>
<feature type="coiled-coil region" evidence="1">
    <location>
        <begin position="97"/>
        <end position="149"/>
    </location>
</feature>
<gene>
    <name evidence="3" type="ORF">mvi_33340</name>
    <name evidence="4" type="ORF">QR79_29610</name>
</gene>
<accession>A0A0J6QRN8</accession>
<dbReference type="AlphaFoldDB" id="A0A0J6QRN8"/>
<dbReference type="RefSeq" id="WP_048430613.1">
    <property type="nucleotide sequence ID" value="NZ_AP024145.1"/>
</dbReference>
<sequence length="168" mass="18245">MSEPALKTQTTAAPRPAQGPLQDWLATLSRIDAADQAAAAAPRRPAEAQTAWEPRIVAPAEAGAETAKVAAETAKAPVSAQAPATAAPALRGEDDDLAALMAENMMLKARLRQENDRYDELQAMLADELRALRSHVQQEVDKAEELRAERDLWMARAEALAQPLFQRR</sequence>
<name>A0A0J6QRN8_9HYPH</name>
<proteinExistence type="predicted"/>
<evidence type="ECO:0000313" key="4">
    <source>
        <dbReference type="EMBL" id="KMO11719.1"/>
    </source>
</evidence>
<dbReference type="OrthoDB" id="7998354at2"/>
<evidence type="ECO:0000256" key="2">
    <source>
        <dbReference type="SAM" id="MobiDB-lite"/>
    </source>
</evidence>
<feature type="region of interest" description="Disordered" evidence="2">
    <location>
        <begin position="73"/>
        <end position="92"/>
    </location>
</feature>
<evidence type="ECO:0000256" key="1">
    <source>
        <dbReference type="SAM" id="Coils"/>
    </source>
</evidence>
<evidence type="ECO:0000313" key="6">
    <source>
        <dbReference type="Proteomes" id="UP000663508"/>
    </source>
</evidence>
<reference evidence="4 5" key="1">
    <citation type="submission" date="2014-11" db="EMBL/GenBank/DDBJ databases">
        <title>Comparative genomics of Methylobacterium species.</title>
        <authorList>
            <person name="Chaudhry V."/>
            <person name="Patil P.B."/>
        </authorList>
    </citation>
    <scope>NUCLEOTIDE SEQUENCE [LARGE SCALE GENOMIC DNA]</scope>
    <source>
        <strain evidence="4 5">SE3.6</strain>
    </source>
</reference>
<organism evidence="3 6">
    <name type="scientific">Methylobacterium indicum</name>
    <dbReference type="NCBI Taxonomy" id="1775910"/>
    <lineage>
        <taxon>Bacteria</taxon>
        <taxon>Pseudomonadati</taxon>
        <taxon>Pseudomonadota</taxon>
        <taxon>Alphaproteobacteria</taxon>
        <taxon>Hyphomicrobiales</taxon>
        <taxon>Methylobacteriaceae</taxon>
        <taxon>Methylobacterium</taxon>
    </lineage>
</organism>
<feature type="compositionally biased region" description="Low complexity" evidence="2">
    <location>
        <begin position="73"/>
        <end position="89"/>
    </location>
</feature>
<keyword evidence="5" id="KW-1185">Reference proteome</keyword>
<dbReference type="KEGG" id="mind:mvi_33340"/>
<evidence type="ECO:0000313" key="3">
    <source>
        <dbReference type="EMBL" id="BCM84873.1"/>
    </source>
</evidence>